<dbReference type="EMBL" id="JACHDZ010000002">
    <property type="protein sequence ID" value="MBB5343631.1"/>
    <property type="molecule type" value="Genomic_DNA"/>
</dbReference>
<dbReference type="Proteomes" id="UP000569092">
    <property type="component" value="Unassembled WGS sequence"/>
</dbReference>
<dbReference type="AlphaFoldDB" id="A0A7W8J6X3"/>
<evidence type="ECO:0000256" key="1">
    <source>
        <dbReference type="SAM" id="MobiDB-lite"/>
    </source>
</evidence>
<sequence>MNLTKLALIATLTLAPAAIFAQTPTPGQNDYNINQRKADQQQRIGQGVKSGQLTAGETSHLEHQEAGINKEERGMRAQDNGHLTKSDRQTLHKQQNQESRRIYRDKHNNKVR</sequence>
<name>A0A7W8J6X3_9BACT</name>
<accession>A0A7W8J6X3</accession>
<feature type="compositionally biased region" description="Polar residues" evidence="1">
    <location>
        <begin position="22"/>
        <end position="57"/>
    </location>
</feature>
<feature type="signal peptide" evidence="2">
    <location>
        <begin position="1"/>
        <end position="21"/>
    </location>
</feature>
<feature type="chain" id="PRO_5031217615" evidence="2">
    <location>
        <begin position="22"/>
        <end position="112"/>
    </location>
</feature>
<evidence type="ECO:0000313" key="4">
    <source>
        <dbReference type="Proteomes" id="UP000569092"/>
    </source>
</evidence>
<feature type="region of interest" description="Disordered" evidence="1">
    <location>
        <begin position="22"/>
        <end position="112"/>
    </location>
</feature>
<proteinExistence type="predicted"/>
<organism evidence="3 4">
    <name type="scientific">Tunturiibacter lichenicola</name>
    <dbReference type="NCBI Taxonomy" id="2051959"/>
    <lineage>
        <taxon>Bacteria</taxon>
        <taxon>Pseudomonadati</taxon>
        <taxon>Acidobacteriota</taxon>
        <taxon>Terriglobia</taxon>
        <taxon>Terriglobales</taxon>
        <taxon>Acidobacteriaceae</taxon>
        <taxon>Tunturiibacter</taxon>
    </lineage>
</organism>
<evidence type="ECO:0000256" key="2">
    <source>
        <dbReference type="SAM" id="SignalP"/>
    </source>
</evidence>
<reference evidence="3 4" key="1">
    <citation type="submission" date="2020-08" db="EMBL/GenBank/DDBJ databases">
        <title>Genomic Encyclopedia of Type Strains, Phase IV (KMG-V): Genome sequencing to study the core and pangenomes of soil and plant-associated prokaryotes.</title>
        <authorList>
            <person name="Whitman W."/>
        </authorList>
    </citation>
    <scope>NUCLEOTIDE SEQUENCE [LARGE SCALE GENOMIC DNA]</scope>
    <source>
        <strain evidence="3 4">M8US30</strain>
    </source>
</reference>
<gene>
    <name evidence="3" type="ORF">HDF10_001606</name>
</gene>
<feature type="compositionally biased region" description="Basic and acidic residues" evidence="1">
    <location>
        <begin position="59"/>
        <end position="76"/>
    </location>
</feature>
<comment type="caution">
    <text evidence="3">The sequence shown here is derived from an EMBL/GenBank/DDBJ whole genome shotgun (WGS) entry which is preliminary data.</text>
</comment>
<keyword evidence="2" id="KW-0732">Signal</keyword>
<feature type="compositionally biased region" description="Basic and acidic residues" evidence="1">
    <location>
        <begin position="98"/>
        <end position="112"/>
    </location>
</feature>
<protein>
    <submittedName>
        <fullName evidence="3">Uncharacterized protein</fullName>
    </submittedName>
</protein>
<evidence type="ECO:0000313" key="3">
    <source>
        <dbReference type="EMBL" id="MBB5343631.1"/>
    </source>
</evidence>